<keyword evidence="6" id="KW-1185">Reference proteome</keyword>
<dbReference type="Pfam" id="PF04773">
    <property type="entry name" value="FecR"/>
    <property type="match status" value="1"/>
</dbReference>
<evidence type="ECO:0000259" key="2">
    <source>
        <dbReference type="Pfam" id="PF04773"/>
    </source>
</evidence>
<reference evidence="4" key="3">
    <citation type="submission" date="2019-09" db="EMBL/GenBank/DDBJ databases">
        <authorList>
            <person name="Zhang D.-C."/>
        </authorList>
    </citation>
    <scope>NUCLEOTIDE SEQUENCE</scope>
    <source>
        <strain evidence="4">RU-4-M-4</strain>
    </source>
</reference>
<dbReference type="InterPro" id="IPR032508">
    <property type="entry name" value="FecR_C"/>
</dbReference>
<dbReference type="InterPro" id="IPR006860">
    <property type="entry name" value="FecR"/>
</dbReference>
<feature type="domain" description="FecR protein" evidence="2">
    <location>
        <begin position="181"/>
        <end position="275"/>
    </location>
</feature>
<evidence type="ECO:0000313" key="6">
    <source>
        <dbReference type="Proteomes" id="UP000315145"/>
    </source>
</evidence>
<dbReference type="Gene3D" id="3.55.50.30">
    <property type="match status" value="1"/>
</dbReference>
<dbReference type="Proteomes" id="UP000315145">
    <property type="component" value="Unassembled WGS sequence"/>
</dbReference>
<dbReference type="AlphaFoldDB" id="A0A5M7BDB5"/>
<keyword evidence="1" id="KW-0812">Transmembrane</keyword>
<sequence>MSPKIEKIIVKYLTKSASANDLDVLSRWIKIPSNIELFKDFVKTHYVINYSVNNPDTEKLLIQLLMVVRKEKSFLYKLRNQSVYKYTAAAILVGMMVFAYLFKDNMHLGDVEENTPVIVHKVVEPGSDKATLTLANGEQVALEEGTFLQTQNANSDGVKIIYEASESDFEKTEYNYLTIPRGGQFFVKLSDGTQVWLNSESQLKYPVKFKEGESRIVELVYGEGYFEVSPSSKHKGASFQVVNKSQIVEVIGTEFNIKAYKDESNVYTTLVEGRVVVNVDDLSSNLKPSQQLNLNKENKDLIVKTVDVYNQISWKDGVFSFDEKSLKEMMVILSRWYDVDVEFQNKSIENEMFSGVLRKSQSLEEILNSIKNFEIIKDFEITDKKVILN</sequence>
<dbReference type="OrthoDB" id="649666at2"/>
<evidence type="ECO:0000259" key="3">
    <source>
        <dbReference type="Pfam" id="PF16344"/>
    </source>
</evidence>
<keyword evidence="1" id="KW-0472">Membrane</keyword>
<proteinExistence type="predicted"/>
<reference evidence="4 7" key="1">
    <citation type="journal article" date="2015" name="Int. J. Syst. Evol. Microbiol.">
        <title>Algibacter amylolyticus sp. nov., isolated from intertidal sediment.</title>
        <authorList>
            <person name="Zhang D.C."/>
            <person name="Wu J."/>
            <person name="Neuner K."/>
            <person name="Yao J."/>
            <person name="Margesin R."/>
        </authorList>
    </citation>
    <scope>NUCLEOTIDE SEQUENCE [LARGE SCALE GENOMIC DNA]</scope>
    <source>
        <strain evidence="4 7">RU-4-M-4</strain>
    </source>
</reference>
<gene>
    <name evidence="4" type="ORF">F2B50_07985</name>
    <name evidence="5" type="ORF">FPF71_07985</name>
</gene>
<feature type="domain" description="Protein FecR C-terminal" evidence="3">
    <location>
        <begin position="319"/>
        <end position="388"/>
    </location>
</feature>
<dbReference type="EMBL" id="VMBF01000004">
    <property type="protein sequence ID" value="TSJ77619.1"/>
    <property type="molecule type" value="Genomic_DNA"/>
</dbReference>
<accession>A0A5M7BDB5</accession>
<evidence type="ECO:0000313" key="7">
    <source>
        <dbReference type="Proteomes" id="UP000322315"/>
    </source>
</evidence>
<name>A0A5M7BDB5_9FLAO</name>
<dbReference type="InterPro" id="IPR012373">
    <property type="entry name" value="Ferrdict_sens_TM"/>
</dbReference>
<evidence type="ECO:0000313" key="4">
    <source>
        <dbReference type="EMBL" id="KAA5825125.1"/>
    </source>
</evidence>
<reference evidence="5 6" key="2">
    <citation type="submission" date="2019-07" db="EMBL/GenBank/DDBJ databases">
        <title>Algibacter marinivivus sp. nov., isolated from the surface of a marine red alga.</title>
        <authorList>
            <person name="Zhong X."/>
            <person name="Xu W."/>
            <person name="Zhang Y."/>
            <person name="Zhang Q."/>
            <person name="Du Z."/>
        </authorList>
    </citation>
    <scope>NUCLEOTIDE SEQUENCE [LARGE SCALE GENOMIC DNA]</scope>
    <source>
        <strain evidence="5 6">RU-4-M-4</strain>
    </source>
</reference>
<keyword evidence="1" id="KW-1133">Transmembrane helix</keyword>
<comment type="caution">
    <text evidence="4">The sequence shown here is derived from an EMBL/GenBank/DDBJ whole genome shotgun (WGS) entry which is preliminary data.</text>
</comment>
<dbReference type="Gene3D" id="2.60.120.1440">
    <property type="match status" value="1"/>
</dbReference>
<dbReference type="PANTHER" id="PTHR30273">
    <property type="entry name" value="PERIPLASMIC SIGNAL SENSOR AND SIGMA FACTOR ACTIVATOR FECR-RELATED"/>
    <property type="match status" value="1"/>
</dbReference>
<dbReference type="GO" id="GO:0016989">
    <property type="term" value="F:sigma factor antagonist activity"/>
    <property type="evidence" value="ECO:0007669"/>
    <property type="project" value="TreeGrafter"/>
</dbReference>
<organism evidence="4 7">
    <name type="scientific">Algibacter amylolyticus</name>
    <dbReference type="NCBI Taxonomy" id="1608400"/>
    <lineage>
        <taxon>Bacteria</taxon>
        <taxon>Pseudomonadati</taxon>
        <taxon>Bacteroidota</taxon>
        <taxon>Flavobacteriia</taxon>
        <taxon>Flavobacteriales</taxon>
        <taxon>Flavobacteriaceae</taxon>
        <taxon>Algibacter</taxon>
    </lineage>
</organism>
<dbReference type="Proteomes" id="UP000322315">
    <property type="component" value="Unassembled WGS sequence"/>
</dbReference>
<evidence type="ECO:0000256" key="1">
    <source>
        <dbReference type="SAM" id="Phobius"/>
    </source>
</evidence>
<dbReference type="EMBL" id="VWRS01000004">
    <property type="protein sequence ID" value="KAA5825125.1"/>
    <property type="molecule type" value="Genomic_DNA"/>
</dbReference>
<evidence type="ECO:0000313" key="5">
    <source>
        <dbReference type="EMBL" id="TSJ77619.1"/>
    </source>
</evidence>
<dbReference type="RefSeq" id="WP_144116157.1">
    <property type="nucleotide sequence ID" value="NZ_JACHGE010000005.1"/>
</dbReference>
<protein>
    <submittedName>
        <fullName evidence="4">FecR family protein</fullName>
    </submittedName>
</protein>
<feature type="transmembrane region" description="Helical" evidence="1">
    <location>
        <begin position="83"/>
        <end position="102"/>
    </location>
</feature>
<dbReference type="Pfam" id="PF16344">
    <property type="entry name" value="FecR_C"/>
    <property type="match status" value="1"/>
</dbReference>
<dbReference type="PANTHER" id="PTHR30273:SF2">
    <property type="entry name" value="PROTEIN FECR"/>
    <property type="match status" value="1"/>
</dbReference>